<comment type="caution">
    <text evidence="2">The sequence shown here is derived from an EMBL/GenBank/DDBJ whole genome shotgun (WGS) entry which is preliminary data.</text>
</comment>
<dbReference type="AlphaFoldDB" id="A0ABD3V2P3"/>
<organism evidence="2 3">
    <name type="scientific">Sinanodonta woodiana</name>
    <name type="common">Chinese pond mussel</name>
    <name type="synonym">Anodonta woodiana</name>
    <dbReference type="NCBI Taxonomy" id="1069815"/>
    <lineage>
        <taxon>Eukaryota</taxon>
        <taxon>Metazoa</taxon>
        <taxon>Spiralia</taxon>
        <taxon>Lophotrochozoa</taxon>
        <taxon>Mollusca</taxon>
        <taxon>Bivalvia</taxon>
        <taxon>Autobranchia</taxon>
        <taxon>Heteroconchia</taxon>
        <taxon>Palaeoheterodonta</taxon>
        <taxon>Unionida</taxon>
        <taxon>Unionoidea</taxon>
        <taxon>Unionidae</taxon>
        <taxon>Unioninae</taxon>
        <taxon>Sinanodonta</taxon>
    </lineage>
</organism>
<dbReference type="Proteomes" id="UP001634394">
    <property type="component" value="Unassembled WGS sequence"/>
</dbReference>
<proteinExistence type="predicted"/>
<dbReference type="InterPro" id="IPR003034">
    <property type="entry name" value="SAP_dom"/>
</dbReference>
<keyword evidence="3" id="KW-1185">Reference proteome</keyword>
<reference evidence="2 3" key="1">
    <citation type="submission" date="2024-11" db="EMBL/GenBank/DDBJ databases">
        <title>Chromosome-level genome assembly of the freshwater bivalve Anodonta woodiana.</title>
        <authorList>
            <person name="Chen X."/>
        </authorList>
    </citation>
    <scope>NUCLEOTIDE SEQUENCE [LARGE SCALE GENOMIC DNA]</scope>
    <source>
        <strain evidence="2">MN2024</strain>
        <tissue evidence="2">Gills</tissue>
    </source>
</reference>
<name>A0ABD3V2P3_SINWO</name>
<sequence length="114" mass="13147">MSNQHRELKENDVPGAKLVYSLVEQHSDCQLQRWLACRSLPKTGNRSELIDRVNNCIKCGADKDIAVNIDGGKWYDKKLEDLKKLYTTPTKQLPYKPLNGWETFPSCDIPKHFN</sequence>
<dbReference type="EMBL" id="JBJQND010000014">
    <property type="protein sequence ID" value="KAL3854913.1"/>
    <property type="molecule type" value="Genomic_DNA"/>
</dbReference>
<evidence type="ECO:0000313" key="2">
    <source>
        <dbReference type="EMBL" id="KAL3854913.1"/>
    </source>
</evidence>
<dbReference type="Pfam" id="PF02037">
    <property type="entry name" value="SAP"/>
    <property type="match status" value="1"/>
</dbReference>
<gene>
    <name evidence="2" type="ORF">ACJMK2_014148</name>
</gene>
<evidence type="ECO:0000313" key="3">
    <source>
        <dbReference type="Proteomes" id="UP001634394"/>
    </source>
</evidence>
<evidence type="ECO:0000259" key="1">
    <source>
        <dbReference type="Pfam" id="PF02037"/>
    </source>
</evidence>
<protein>
    <recommendedName>
        <fullName evidence="1">SAP domain-containing protein</fullName>
    </recommendedName>
</protein>
<feature type="domain" description="SAP" evidence="1">
    <location>
        <begin position="29"/>
        <end position="54"/>
    </location>
</feature>
<accession>A0ABD3V2P3</accession>